<dbReference type="InterPro" id="IPR036663">
    <property type="entry name" value="Fumarylacetoacetase_C_sf"/>
</dbReference>
<proteinExistence type="inferred from homology"/>
<dbReference type="PANTHER" id="PTHR42796:SF4">
    <property type="entry name" value="FUMARYLACETOACETATE HYDROLASE DOMAIN-CONTAINING PROTEIN 2A"/>
    <property type="match status" value="1"/>
</dbReference>
<dbReference type="GO" id="GO:0046872">
    <property type="term" value="F:metal ion binding"/>
    <property type="evidence" value="ECO:0007669"/>
    <property type="project" value="UniProtKB-KW"/>
</dbReference>
<comment type="similarity">
    <text evidence="1">Belongs to the FAH family.</text>
</comment>
<organism evidence="4 5">
    <name type="scientific">Sphingobium quisquiliarum P25</name>
    <dbReference type="NCBI Taxonomy" id="1329909"/>
    <lineage>
        <taxon>Bacteria</taxon>
        <taxon>Pseudomonadati</taxon>
        <taxon>Pseudomonadota</taxon>
        <taxon>Alphaproteobacteria</taxon>
        <taxon>Sphingomonadales</taxon>
        <taxon>Sphingomonadaceae</taxon>
        <taxon>Sphingobium</taxon>
    </lineage>
</organism>
<evidence type="ECO:0000256" key="1">
    <source>
        <dbReference type="ARBA" id="ARBA00010211"/>
    </source>
</evidence>
<protein>
    <recommendedName>
        <fullName evidence="3">Fumarylacetoacetase-like C-terminal domain-containing protein</fullName>
    </recommendedName>
</protein>
<dbReference type="RefSeq" id="WP_021239064.1">
    <property type="nucleotide sequence ID" value="NZ_ATHO01000133.1"/>
</dbReference>
<dbReference type="Pfam" id="PF01557">
    <property type="entry name" value="FAA_hydrolase"/>
    <property type="match status" value="1"/>
</dbReference>
<evidence type="ECO:0000313" key="5">
    <source>
        <dbReference type="Proteomes" id="UP000015525"/>
    </source>
</evidence>
<evidence type="ECO:0000259" key="3">
    <source>
        <dbReference type="Pfam" id="PF01557"/>
    </source>
</evidence>
<dbReference type="Proteomes" id="UP000015525">
    <property type="component" value="Unassembled WGS sequence"/>
</dbReference>
<dbReference type="Gene3D" id="3.90.850.10">
    <property type="entry name" value="Fumarylacetoacetase-like, C-terminal domain"/>
    <property type="match status" value="1"/>
</dbReference>
<dbReference type="AlphaFoldDB" id="T0GIE6"/>
<dbReference type="FunFam" id="3.90.850.10:FF:000002">
    <property type="entry name" value="2-hydroxyhepta-2,4-diene-1,7-dioate isomerase"/>
    <property type="match status" value="1"/>
</dbReference>
<evidence type="ECO:0000313" key="4">
    <source>
        <dbReference type="EMBL" id="EQB03516.1"/>
    </source>
</evidence>
<keyword evidence="2" id="KW-0479">Metal-binding</keyword>
<dbReference type="SUPFAM" id="SSF56529">
    <property type="entry name" value="FAH"/>
    <property type="match status" value="1"/>
</dbReference>
<dbReference type="InterPro" id="IPR011234">
    <property type="entry name" value="Fumarylacetoacetase-like_C"/>
</dbReference>
<feature type="domain" description="Fumarylacetoacetase-like C-terminal" evidence="3">
    <location>
        <begin position="79"/>
        <end position="283"/>
    </location>
</feature>
<sequence>MRLVSYSHDNQRSWGAVTSSGMVIDLRTPLASSGGATLKQAIENGLIEQARTIAESAQPGGVRLEDVSLDPVIPDPGQILCIGLNYKDHLAETKFAKADHPTVFARYGRSQIGHRQPILRPVESDMLDYEGELAIVIGRRVRRASEVDALSAIAGYSCYNDASVRDFQRHTTQFHPGKNFPATGAFGPWLTTADEIPDPAALTIQTRLNGEVMQSATLDQLIFTIPELIAYCSIFTELLPGDVIVTGTPGDVGSARKPPVWMKAGDVVEVDIPGVGCLSNPVVDESTGPAA</sequence>
<dbReference type="EMBL" id="ATHO01000133">
    <property type="protein sequence ID" value="EQB03516.1"/>
    <property type="molecule type" value="Genomic_DNA"/>
</dbReference>
<dbReference type="GO" id="GO:0019752">
    <property type="term" value="P:carboxylic acid metabolic process"/>
    <property type="evidence" value="ECO:0007669"/>
    <property type="project" value="UniProtKB-ARBA"/>
</dbReference>
<evidence type="ECO:0000256" key="2">
    <source>
        <dbReference type="ARBA" id="ARBA00022723"/>
    </source>
</evidence>
<comment type="caution">
    <text evidence="4">The sequence shown here is derived from an EMBL/GenBank/DDBJ whole genome shotgun (WGS) entry which is preliminary data.</text>
</comment>
<dbReference type="PANTHER" id="PTHR42796">
    <property type="entry name" value="FUMARYLACETOACETATE HYDROLASE DOMAIN-CONTAINING PROTEIN 2A-RELATED"/>
    <property type="match status" value="1"/>
</dbReference>
<dbReference type="GO" id="GO:0016853">
    <property type="term" value="F:isomerase activity"/>
    <property type="evidence" value="ECO:0007669"/>
    <property type="project" value="UniProtKB-ARBA"/>
</dbReference>
<keyword evidence="5" id="KW-1185">Reference proteome</keyword>
<dbReference type="InterPro" id="IPR051121">
    <property type="entry name" value="FAH"/>
</dbReference>
<dbReference type="PATRIC" id="fig|1329909.3.peg.2838"/>
<gene>
    <name evidence="4" type="ORF">L288_14750</name>
</gene>
<accession>T0GIE6</accession>
<reference evidence="4 5" key="1">
    <citation type="journal article" date="2013" name="Genome Announc.">
        <title>Draft Genome Sequence of Sphingobium quisquiliarum Strain P25T, a Novel Hexachlorocyclohexane (HCH)-Degrading Bacterium Isolated from an HCH Dumpsite.</title>
        <authorList>
            <person name="Kumar Singh A."/>
            <person name="Sangwan N."/>
            <person name="Sharma A."/>
            <person name="Gupta V."/>
            <person name="Khurana J.P."/>
            <person name="Lal R."/>
        </authorList>
    </citation>
    <scope>NUCLEOTIDE SEQUENCE [LARGE SCALE GENOMIC DNA]</scope>
    <source>
        <strain evidence="4 5">P25</strain>
    </source>
</reference>
<name>T0GIE6_9SPHN</name>